<dbReference type="GO" id="GO:0004713">
    <property type="term" value="F:protein tyrosine kinase activity"/>
    <property type="evidence" value="ECO:0007669"/>
    <property type="project" value="TreeGrafter"/>
</dbReference>
<evidence type="ECO:0000256" key="1">
    <source>
        <dbReference type="SAM" id="Coils"/>
    </source>
</evidence>
<evidence type="ECO:0008006" key="5">
    <source>
        <dbReference type="Google" id="ProtNLM"/>
    </source>
</evidence>
<keyword evidence="1" id="KW-0175">Coiled coil</keyword>
<dbReference type="EMBL" id="CP036268">
    <property type="protein sequence ID" value="QDT35895.1"/>
    <property type="molecule type" value="Genomic_DNA"/>
</dbReference>
<dbReference type="PANTHER" id="PTHR32309:SF13">
    <property type="entry name" value="FERRIC ENTEROBACTIN TRANSPORT PROTEIN FEPE"/>
    <property type="match status" value="1"/>
</dbReference>
<protein>
    <recommendedName>
        <fullName evidence="5">Chain length determinant protein</fullName>
    </recommendedName>
</protein>
<dbReference type="GO" id="GO:0005886">
    <property type="term" value="C:plasma membrane"/>
    <property type="evidence" value="ECO:0007669"/>
    <property type="project" value="TreeGrafter"/>
</dbReference>
<feature type="transmembrane region" description="Helical" evidence="2">
    <location>
        <begin position="33"/>
        <end position="51"/>
    </location>
</feature>
<name>A0A517QW51_9PLAN</name>
<evidence type="ECO:0000313" key="3">
    <source>
        <dbReference type="EMBL" id="QDT35895.1"/>
    </source>
</evidence>
<dbReference type="Proteomes" id="UP000317318">
    <property type="component" value="Chromosome"/>
</dbReference>
<dbReference type="OrthoDB" id="231505at2"/>
<keyword evidence="4" id="KW-1185">Reference proteome</keyword>
<evidence type="ECO:0000256" key="2">
    <source>
        <dbReference type="SAM" id="Phobius"/>
    </source>
</evidence>
<gene>
    <name evidence="3" type="ORF">Pan189_02480</name>
</gene>
<organism evidence="3 4">
    <name type="scientific">Stratiformator vulcanicus</name>
    <dbReference type="NCBI Taxonomy" id="2527980"/>
    <lineage>
        <taxon>Bacteria</taxon>
        <taxon>Pseudomonadati</taxon>
        <taxon>Planctomycetota</taxon>
        <taxon>Planctomycetia</taxon>
        <taxon>Planctomycetales</taxon>
        <taxon>Planctomycetaceae</taxon>
        <taxon>Stratiformator</taxon>
    </lineage>
</organism>
<dbReference type="RefSeq" id="WP_145362155.1">
    <property type="nucleotide sequence ID" value="NZ_CP036268.1"/>
</dbReference>
<dbReference type="InterPro" id="IPR050445">
    <property type="entry name" value="Bact_polysacc_biosynth/exp"/>
</dbReference>
<keyword evidence="2" id="KW-0472">Membrane</keyword>
<feature type="transmembrane region" description="Helical" evidence="2">
    <location>
        <begin position="473"/>
        <end position="493"/>
    </location>
</feature>
<sequence>MTSPHSESKDAAAPPPVRAVNDLRAAFGRQWRAMLVFVVGVLTLVTIGLFLCPKTYISESKLLVRVGRESVSLDPTATTGQIHSPSESREYEVTSVLDLLESRSVREVVVETVGADVILKKRQLPQSVLSQAAQQDQTPEQLATLVQAQRAAVEPSPMVREKAIRQLGDDISVSKTKKSNVIAVSCFAESPELAKLLLTLFLDEFRSQYLAAHQTAGSLEFFEEQTDLIGKQFEAADLELQQARNGLVAVSVDRRRDALQEQLSEVELGILRTEADLATSEATLADLTLSLDTLPRKSLTQEVTGFPNDALGMTRRQLYEIEIREKDLLSRFRETHPDVIAIRKQKAEALRIIGQRGGEEFGQETLADDPSWKELQVNLLAERSKAEGLRGRLASLGAQHDQLKLQLQTLNSQAGKVARLVERVELLRNKYGSYEEKLEQTRIDRALLKDRISSLSVAQPPTYVVKAVSPRKGLTLIIAAFLAAVGAFCLAVLREAFAGRPAPWRHFVRGPQPIHFESPDDGITKVSELVEQAAH</sequence>
<accession>A0A517QW51</accession>
<evidence type="ECO:0000313" key="4">
    <source>
        <dbReference type="Proteomes" id="UP000317318"/>
    </source>
</evidence>
<feature type="coiled-coil region" evidence="1">
    <location>
        <begin position="393"/>
        <end position="444"/>
    </location>
</feature>
<proteinExistence type="predicted"/>
<reference evidence="3 4" key="1">
    <citation type="submission" date="2019-02" db="EMBL/GenBank/DDBJ databases">
        <title>Deep-cultivation of Planctomycetes and their phenomic and genomic characterization uncovers novel biology.</title>
        <authorList>
            <person name="Wiegand S."/>
            <person name="Jogler M."/>
            <person name="Boedeker C."/>
            <person name="Pinto D."/>
            <person name="Vollmers J."/>
            <person name="Rivas-Marin E."/>
            <person name="Kohn T."/>
            <person name="Peeters S.H."/>
            <person name="Heuer A."/>
            <person name="Rast P."/>
            <person name="Oberbeckmann S."/>
            <person name="Bunk B."/>
            <person name="Jeske O."/>
            <person name="Meyerdierks A."/>
            <person name="Storesund J.E."/>
            <person name="Kallscheuer N."/>
            <person name="Luecker S."/>
            <person name="Lage O.M."/>
            <person name="Pohl T."/>
            <person name="Merkel B.J."/>
            <person name="Hornburger P."/>
            <person name="Mueller R.-W."/>
            <person name="Bruemmer F."/>
            <person name="Labrenz M."/>
            <person name="Spormann A.M."/>
            <person name="Op den Camp H."/>
            <person name="Overmann J."/>
            <person name="Amann R."/>
            <person name="Jetten M.S.M."/>
            <person name="Mascher T."/>
            <person name="Medema M.H."/>
            <person name="Devos D.P."/>
            <person name="Kaster A.-K."/>
            <person name="Ovreas L."/>
            <person name="Rohde M."/>
            <person name="Galperin M.Y."/>
            <person name="Jogler C."/>
        </authorList>
    </citation>
    <scope>NUCLEOTIDE SEQUENCE [LARGE SCALE GENOMIC DNA]</scope>
    <source>
        <strain evidence="3 4">Pan189</strain>
    </source>
</reference>
<dbReference type="PANTHER" id="PTHR32309">
    <property type="entry name" value="TYROSINE-PROTEIN KINASE"/>
    <property type="match status" value="1"/>
</dbReference>
<dbReference type="AlphaFoldDB" id="A0A517QW51"/>
<dbReference type="KEGG" id="svp:Pan189_02480"/>
<keyword evidence="2" id="KW-0812">Transmembrane</keyword>
<keyword evidence="2" id="KW-1133">Transmembrane helix</keyword>